<evidence type="ECO:0000256" key="1">
    <source>
        <dbReference type="SAM" id="Phobius"/>
    </source>
</evidence>
<accession>A0A502CUT9</accession>
<name>A0A502CUT9_9SPHN</name>
<dbReference type="EMBL" id="RCZK01000001">
    <property type="protein sequence ID" value="TPG15586.1"/>
    <property type="molecule type" value="Genomic_DNA"/>
</dbReference>
<gene>
    <name evidence="3" type="ORF">EAH84_01985</name>
</gene>
<proteinExistence type="predicted"/>
<evidence type="ECO:0008006" key="5">
    <source>
        <dbReference type="Google" id="ProtNLM"/>
    </source>
</evidence>
<sequence length="148" mass="16456">MTHLLKKAGLALAMSATALTVAAPAEAQYYGRQRHHDNTGTAIIAGIAGLAIGAVIASSNNNDQYRRRGYSQRGYIQGGTYGDGYGYNDGRYNDYRRSYDNRGQGYGGAYDQNAYGGGYYDQNAYDRCRVENRYDRYSRRTVVVRVCN</sequence>
<dbReference type="AlphaFoldDB" id="A0A502CUT9"/>
<protein>
    <recommendedName>
        <fullName evidence="5">17 kDa surface antigen</fullName>
    </recommendedName>
</protein>
<keyword evidence="1" id="KW-1133">Transmembrane helix</keyword>
<organism evidence="3 4">
    <name type="scientific">Sphingomonas oligophenolica</name>
    <dbReference type="NCBI Taxonomy" id="301154"/>
    <lineage>
        <taxon>Bacteria</taxon>
        <taxon>Pseudomonadati</taxon>
        <taxon>Pseudomonadota</taxon>
        <taxon>Alphaproteobacteria</taxon>
        <taxon>Sphingomonadales</taxon>
        <taxon>Sphingomonadaceae</taxon>
        <taxon>Sphingomonas</taxon>
    </lineage>
</organism>
<feature type="signal peptide" evidence="2">
    <location>
        <begin position="1"/>
        <end position="22"/>
    </location>
</feature>
<evidence type="ECO:0000313" key="3">
    <source>
        <dbReference type="EMBL" id="TPG15586.1"/>
    </source>
</evidence>
<keyword evidence="2" id="KW-0732">Signal</keyword>
<evidence type="ECO:0000313" key="4">
    <source>
        <dbReference type="Proteomes" id="UP000318413"/>
    </source>
</evidence>
<keyword evidence="1" id="KW-0812">Transmembrane</keyword>
<dbReference type="Proteomes" id="UP000318413">
    <property type="component" value="Unassembled WGS sequence"/>
</dbReference>
<evidence type="ECO:0000256" key="2">
    <source>
        <dbReference type="SAM" id="SignalP"/>
    </source>
</evidence>
<feature type="transmembrane region" description="Helical" evidence="1">
    <location>
        <begin position="40"/>
        <end position="58"/>
    </location>
</feature>
<keyword evidence="1" id="KW-0472">Membrane</keyword>
<feature type="chain" id="PRO_5021278773" description="17 kDa surface antigen" evidence="2">
    <location>
        <begin position="23"/>
        <end position="148"/>
    </location>
</feature>
<dbReference type="RefSeq" id="WP_140866837.1">
    <property type="nucleotide sequence ID" value="NZ_RCZK01000001.1"/>
</dbReference>
<reference evidence="3 4" key="1">
    <citation type="journal article" date="2019" name="Environ. Microbiol.">
        <title>Species interactions and distinct microbial communities in high Arctic permafrost affected cryosols are associated with the CH4 and CO2 gas fluxes.</title>
        <authorList>
            <person name="Altshuler I."/>
            <person name="Hamel J."/>
            <person name="Turney S."/>
            <person name="Magnuson E."/>
            <person name="Levesque R."/>
            <person name="Greer C."/>
            <person name="Whyte L.G."/>
        </authorList>
    </citation>
    <scope>NUCLEOTIDE SEQUENCE [LARGE SCALE GENOMIC DNA]</scope>
    <source>
        <strain evidence="3 4">S5.1</strain>
    </source>
</reference>
<keyword evidence="4" id="KW-1185">Reference proteome</keyword>
<comment type="caution">
    <text evidence="3">The sequence shown here is derived from an EMBL/GenBank/DDBJ whole genome shotgun (WGS) entry which is preliminary data.</text>
</comment>